<organism evidence="1 2">
    <name type="scientific">Zalaria obscura</name>
    <dbReference type="NCBI Taxonomy" id="2024903"/>
    <lineage>
        <taxon>Eukaryota</taxon>
        <taxon>Fungi</taxon>
        <taxon>Dikarya</taxon>
        <taxon>Ascomycota</taxon>
        <taxon>Pezizomycotina</taxon>
        <taxon>Dothideomycetes</taxon>
        <taxon>Dothideomycetidae</taxon>
        <taxon>Dothideales</taxon>
        <taxon>Zalariaceae</taxon>
        <taxon>Zalaria</taxon>
    </lineage>
</organism>
<sequence>MPSDPSSEAVQASKGDLVSLTSQILNDCMITVIHDLVLQTHRKEKLLLHHLDPKTNLPLCPSCNLPRLLDPPLAISQPAKNQQYCSHVPWSTRPGFDIYNNPFPVPGSDKPPTKKEREARLKAETGTPTSGKKNGNSKDGSGTPASQEQNGTAPPSPSAGDQPNTAGPVDKKAAKVAERLTKGAYIPWHTCPSCKRSLLITRFAQHLEKCLGIGGRQAGRLARLNAAGTANGTPVGSRSSTPVPGRERSRNGNGDGGGSEEDEIAKPGGVRKKVLKKGLKQGLSRREEKGAGSAGKRGEGKRLGKGDAKRERDEDEDATPVRKKMRLQRMGSQASVQTSRSQKEGSVDESFLVESSDED</sequence>
<dbReference type="EMBL" id="JAMKPW020000012">
    <property type="protein sequence ID" value="KAK8212796.1"/>
    <property type="molecule type" value="Genomic_DNA"/>
</dbReference>
<evidence type="ECO:0000313" key="1">
    <source>
        <dbReference type="EMBL" id="KAK8212796.1"/>
    </source>
</evidence>
<keyword evidence="2" id="KW-1185">Reference proteome</keyword>
<evidence type="ECO:0000313" key="2">
    <source>
        <dbReference type="Proteomes" id="UP001320706"/>
    </source>
</evidence>
<comment type="caution">
    <text evidence="1">The sequence shown here is derived from an EMBL/GenBank/DDBJ whole genome shotgun (WGS) entry which is preliminary data.</text>
</comment>
<accession>A0ACC3SIN2</accession>
<gene>
    <name evidence="1" type="ORF">M8818_002961</name>
</gene>
<protein>
    <submittedName>
        <fullName evidence="1">Uncharacterized protein</fullName>
    </submittedName>
</protein>
<name>A0ACC3SIN2_9PEZI</name>
<proteinExistence type="predicted"/>
<reference evidence="1" key="1">
    <citation type="submission" date="2024-02" db="EMBL/GenBank/DDBJ databases">
        <title>Metagenome Assembled Genome of Zalaria obscura JY119.</title>
        <authorList>
            <person name="Vighnesh L."/>
            <person name="Jagadeeshwari U."/>
            <person name="Venkata Ramana C."/>
            <person name="Sasikala C."/>
        </authorList>
    </citation>
    <scope>NUCLEOTIDE SEQUENCE</scope>
    <source>
        <strain evidence="1">JY119</strain>
    </source>
</reference>
<dbReference type="Proteomes" id="UP001320706">
    <property type="component" value="Unassembled WGS sequence"/>
</dbReference>